<keyword evidence="3" id="KW-1185">Reference proteome</keyword>
<gene>
    <name evidence="2" type="ORF">B7R54_05850</name>
</gene>
<sequence>MSVGTRWSSGDEPPTRLPQAVIDAVLDIEGDLAEQNVDTSMWYWTLTWLEGRPVVEFDDGTRIDYDPDTDEATVSQSDDYSDDED</sequence>
<dbReference type="Proteomes" id="UP000256486">
    <property type="component" value="Unassembled WGS sequence"/>
</dbReference>
<evidence type="ECO:0000313" key="3">
    <source>
        <dbReference type="Proteomes" id="UP000256486"/>
    </source>
</evidence>
<evidence type="ECO:0000256" key="1">
    <source>
        <dbReference type="SAM" id="MobiDB-lite"/>
    </source>
</evidence>
<comment type="caution">
    <text evidence="2">The sequence shown here is derived from an EMBL/GenBank/DDBJ whole genome shotgun (WGS) entry which is preliminary data.</text>
</comment>
<name>A0A3E0VN65_9MICO</name>
<reference evidence="2 3" key="1">
    <citation type="submission" date="2017-04" db="EMBL/GenBank/DDBJ databases">
        <title>Comparative genome analysis of Subtercola boreus.</title>
        <authorList>
            <person name="Cho Y.-J."/>
            <person name="Cho A."/>
            <person name="Kim O.-S."/>
            <person name="Lee J.-I."/>
        </authorList>
    </citation>
    <scope>NUCLEOTIDE SEQUENCE [LARGE SCALE GENOMIC DNA]</scope>
    <source>
        <strain evidence="2 3">K300</strain>
    </source>
</reference>
<dbReference type="EMBL" id="NBWZ01000001">
    <property type="protein sequence ID" value="RFA11115.1"/>
    <property type="molecule type" value="Genomic_DNA"/>
</dbReference>
<evidence type="ECO:0008006" key="4">
    <source>
        <dbReference type="Google" id="ProtNLM"/>
    </source>
</evidence>
<protein>
    <recommendedName>
        <fullName evidence="4">Fe-S oxidoreductase</fullName>
    </recommendedName>
</protein>
<dbReference type="OrthoDB" id="5007400at2"/>
<dbReference type="AlphaFoldDB" id="A0A3E0VN65"/>
<organism evidence="2 3">
    <name type="scientific">Subtercola boreus</name>
    <dbReference type="NCBI Taxonomy" id="120213"/>
    <lineage>
        <taxon>Bacteria</taxon>
        <taxon>Bacillati</taxon>
        <taxon>Actinomycetota</taxon>
        <taxon>Actinomycetes</taxon>
        <taxon>Micrococcales</taxon>
        <taxon>Microbacteriaceae</taxon>
        <taxon>Subtercola</taxon>
    </lineage>
</organism>
<accession>A0A3E0VN65</accession>
<evidence type="ECO:0000313" key="2">
    <source>
        <dbReference type="EMBL" id="RFA11115.1"/>
    </source>
</evidence>
<proteinExistence type="predicted"/>
<feature type="region of interest" description="Disordered" evidence="1">
    <location>
        <begin position="60"/>
        <end position="85"/>
    </location>
</feature>